<organism evidence="2 3">
    <name type="scientific">Agathobacter rectalis</name>
    <dbReference type="NCBI Taxonomy" id="39491"/>
    <lineage>
        <taxon>Bacteria</taxon>
        <taxon>Bacillati</taxon>
        <taxon>Bacillota</taxon>
        <taxon>Clostridia</taxon>
        <taxon>Lachnospirales</taxon>
        <taxon>Lachnospiraceae</taxon>
        <taxon>Agathobacter</taxon>
    </lineage>
</organism>
<feature type="transmembrane region" description="Helical" evidence="1">
    <location>
        <begin position="158"/>
        <end position="178"/>
    </location>
</feature>
<dbReference type="AlphaFoldDB" id="A0A413Q5E9"/>
<keyword evidence="1" id="KW-1133">Transmembrane helix</keyword>
<keyword evidence="1" id="KW-0472">Membrane</keyword>
<feature type="transmembrane region" description="Helical" evidence="1">
    <location>
        <begin position="30"/>
        <end position="53"/>
    </location>
</feature>
<feature type="transmembrane region" description="Helical" evidence="1">
    <location>
        <begin position="185"/>
        <end position="207"/>
    </location>
</feature>
<dbReference type="Proteomes" id="UP000283721">
    <property type="component" value="Unassembled WGS sequence"/>
</dbReference>
<accession>A0A413Q5E9</accession>
<protein>
    <submittedName>
        <fullName evidence="2">ABC transporter permease</fullName>
    </submittedName>
</protein>
<evidence type="ECO:0000313" key="2">
    <source>
        <dbReference type="EMBL" id="RGZ90751.1"/>
    </source>
</evidence>
<feature type="transmembrane region" description="Helical" evidence="1">
    <location>
        <begin position="112"/>
        <end position="138"/>
    </location>
</feature>
<dbReference type="EMBL" id="QSES01000021">
    <property type="protein sequence ID" value="RGZ90751.1"/>
    <property type="molecule type" value="Genomic_DNA"/>
</dbReference>
<dbReference type="PANTHER" id="PTHR37305:SF1">
    <property type="entry name" value="MEMBRANE PROTEIN"/>
    <property type="match status" value="1"/>
</dbReference>
<dbReference type="PANTHER" id="PTHR37305">
    <property type="entry name" value="INTEGRAL MEMBRANE PROTEIN-RELATED"/>
    <property type="match status" value="1"/>
</dbReference>
<proteinExistence type="predicted"/>
<keyword evidence="1" id="KW-0812">Transmembrane</keyword>
<evidence type="ECO:0000313" key="3">
    <source>
        <dbReference type="Proteomes" id="UP000283721"/>
    </source>
</evidence>
<feature type="transmembrane region" description="Helical" evidence="1">
    <location>
        <begin position="73"/>
        <end position="91"/>
    </location>
</feature>
<evidence type="ECO:0000256" key="1">
    <source>
        <dbReference type="SAM" id="Phobius"/>
    </source>
</evidence>
<comment type="caution">
    <text evidence="2">The sequence shown here is derived from an EMBL/GenBank/DDBJ whole genome shotgun (WGS) entry which is preliminary data.</text>
</comment>
<sequence length="256" mass="28952">MWLWFGESEVQKMMKDLLWAESQKLHRSKILWIAGFATVMVGLIVFAQGQFTFYDRRYIDGAGWFMTAAQSLATFYVLPAVIALLGSYMICREEQEDTLKSLRLIPVDEVKLTLAKMILAFVFSVLIYLLLFAITFLVEAVLHLEALSVGLVLENLKIYFLDGVGVFFAISPIIALVARMKKGYWLALVFAEIYSFAGLFASMSQQLKTVYPMTAVFNISGYYNANMFQVLIGVVILMVCVILSLLILKGLNRKTK</sequence>
<name>A0A413Q5E9_9FIRM</name>
<gene>
    <name evidence="2" type="ORF">DW967_11265</name>
</gene>
<dbReference type="Pfam" id="PF12730">
    <property type="entry name" value="ABC2_membrane_4"/>
    <property type="match status" value="1"/>
</dbReference>
<feature type="transmembrane region" description="Helical" evidence="1">
    <location>
        <begin position="227"/>
        <end position="248"/>
    </location>
</feature>
<reference evidence="2 3" key="1">
    <citation type="submission" date="2018-08" db="EMBL/GenBank/DDBJ databases">
        <title>A genome reference for cultivated species of the human gut microbiota.</title>
        <authorList>
            <person name="Zou Y."/>
            <person name="Xue W."/>
            <person name="Luo G."/>
        </authorList>
    </citation>
    <scope>NUCLEOTIDE SEQUENCE [LARGE SCALE GENOMIC DNA]</scope>
    <source>
        <strain evidence="2 3">AM47-6BH</strain>
    </source>
</reference>